<organism evidence="10 11">
    <name type="scientific">Hypsibius exemplaris</name>
    <name type="common">Freshwater tardigrade</name>
    <dbReference type="NCBI Taxonomy" id="2072580"/>
    <lineage>
        <taxon>Eukaryota</taxon>
        <taxon>Metazoa</taxon>
        <taxon>Ecdysozoa</taxon>
        <taxon>Tardigrada</taxon>
        <taxon>Eutardigrada</taxon>
        <taxon>Parachela</taxon>
        <taxon>Hypsibioidea</taxon>
        <taxon>Hypsibiidae</taxon>
        <taxon>Hypsibius</taxon>
    </lineage>
</organism>
<evidence type="ECO:0000256" key="8">
    <source>
        <dbReference type="ARBA" id="ARBA00023242"/>
    </source>
</evidence>
<keyword evidence="7" id="KW-0819">tRNA processing</keyword>
<dbReference type="PANTHER" id="PTHR15641">
    <property type="entry name" value="ELONGATOR COMPLEX PROTEIN 5"/>
    <property type="match status" value="1"/>
</dbReference>
<evidence type="ECO:0000256" key="2">
    <source>
        <dbReference type="ARBA" id="ARBA00004496"/>
    </source>
</evidence>
<dbReference type="GO" id="GO:0000049">
    <property type="term" value="F:tRNA binding"/>
    <property type="evidence" value="ECO:0007669"/>
    <property type="project" value="TreeGrafter"/>
</dbReference>
<dbReference type="GO" id="GO:0002098">
    <property type="term" value="P:tRNA wobble uridine modification"/>
    <property type="evidence" value="ECO:0007669"/>
    <property type="project" value="InterPro"/>
</dbReference>
<comment type="subcellular location">
    <subcellularLocation>
        <location evidence="2">Cytoplasm</location>
    </subcellularLocation>
    <subcellularLocation>
        <location evidence="1">Nucleus</location>
    </subcellularLocation>
</comment>
<dbReference type="UniPathway" id="UPA00988"/>
<protein>
    <recommendedName>
        <fullName evidence="5">Elongator complex protein 5</fullName>
    </recommendedName>
</protein>
<gene>
    <name evidence="10" type="ORF">BV898_11003</name>
</gene>
<keyword evidence="8" id="KW-0539">Nucleus</keyword>
<keyword evidence="11" id="KW-1185">Reference proteome</keyword>
<accession>A0A1W0WI37</accession>
<evidence type="ECO:0000256" key="4">
    <source>
        <dbReference type="ARBA" id="ARBA00009567"/>
    </source>
</evidence>
<comment type="similarity">
    <text evidence="4">Belongs to the ELP5 family.</text>
</comment>
<proteinExistence type="inferred from homology"/>
<sequence length="288" mass="32281">MANNSTAKQIFETSKTPDTVLFLDKRPHSALDLLTLFILRRYASDPTRTAVHILSNEGRTPFWKERLRQRLPDRVFVYDVATESYATEALLEQVRKMGSSTTDFRHVVICDSTGVFVERSADSFCTFLARLPGQIADASGGTAPTSIGLLHHSDVNDIRAERALKFVCTSSVTVVESSQNKVGQQDFICSVEHLRHEEGHTSQMERITVNDDWNAVYSPAESIKQSRPYISSTDSSSDPASNLSFNLRLTSEERTARDQVALPHVRGGSVIYYEPDEADDIDYEEPEE</sequence>
<evidence type="ECO:0000313" key="10">
    <source>
        <dbReference type="EMBL" id="OQV14856.1"/>
    </source>
</evidence>
<dbReference type="GO" id="GO:0005829">
    <property type="term" value="C:cytosol"/>
    <property type="evidence" value="ECO:0007669"/>
    <property type="project" value="TreeGrafter"/>
</dbReference>
<evidence type="ECO:0000256" key="1">
    <source>
        <dbReference type="ARBA" id="ARBA00004123"/>
    </source>
</evidence>
<evidence type="ECO:0000256" key="5">
    <source>
        <dbReference type="ARBA" id="ARBA00020264"/>
    </source>
</evidence>
<dbReference type="PANTHER" id="PTHR15641:SF1">
    <property type="entry name" value="ELONGATOR COMPLEX PROTEIN 5"/>
    <property type="match status" value="1"/>
</dbReference>
<dbReference type="GO" id="GO:0005634">
    <property type="term" value="C:nucleus"/>
    <property type="evidence" value="ECO:0007669"/>
    <property type="project" value="UniProtKB-SubCell"/>
</dbReference>
<evidence type="ECO:0000256" key="3">
    <source>
        <dbReference type="ARBA" id="ARBA00005043"/>
    </source>
</evidence>
<dbReference type="AlphaFoldDB" id="A0A1W0WI37"/>
<dbReference type="InterPro" id="IPR019519">
    <property type="entry name" value="Elp5"/>
</dbReference>
<evidence type="ECO:0000313" key="11">
    <source>
        <dbReference type="Proteomes" id="UP000192578"/>
    </source>
</evidence>
<keyword evidence="6" id="KW-0963">Cytoplasm</keyword>
<evidence type="ECO:0000256" key="7">
    <source>
        <dbReference type="ARBA" id="ARBA00022694"/>
    </source>
</evidence>
<dbReference type="Proteomes" id="UP000192578">
    <property type="component" value="Unassembled WGS sequence"/>
</dbReference>
<dbReference type="EMBL" id="MTYJ01000098">
    <property type="protein sequence ID" value="OQV14856.1"/>
    <property type="molecule type" value="Genomic_DNA"/>
</dbReference>
<name>A0A1W0WI37_HYPEX</name>
<comment type="pathway">
    <text evidence="3">tRNA modification; 5-methoxycarbonylmethyl-2-thiouridine-tRNA biosynthesis.</text>
</comment>
<dbReference type="GO" id="GO:0033588">
    <property type="term" value="C:elongator holoenzyme complex"/>
    <property type="evidence" value="ECO:0007669"/>
    <property type="project" value="InterPro"/>
</dbReference>
<evidence type="ECO:0000256" key="9">
    <source>
        <dbReference type="SAM" id="MobiDB-lite"/>
    </source>
</evidence>
<feature type="region of interest" description="Disordered" evidence="9">
    <location>
        <begin position="224"/>
        <end position="243"/>
    </location>
</feature>
<reference evidence="11" key="1">
    <citation type="submission" date="2017-01" db="EMBL/GenBank/DDBJ databases">
        <title>Comparative genomics of anhydrobiosis in the tardigrade Hypsibius dujardini.</title>
        <authorList>
            <person name="Yoshida Y."/>
            <person name="Koutsovoulos G."/>
            <person name="Laetsch D."/>
            <person name="Stevens L."/>
            <person name="Kumar S."/>
            <person name="Horikawa D."/>
            <person name="Ishino K."/>
            <person name="Komine S."/>
            <person name="Tomita M."/>
            <person name="Blaxter M."/>
            <person name="Arakawa K."/>
        </authorList>
    </citation>
    <scope>NUCLEOTIDE SEQUENCE [LARGE SCALE GENOMIC DNA]</scope>
    <source>
        <strain evidence="11">Z151</strain>
    </source>
</reference>
<evidence type="ECO:0000256" key="6">
    <source>
        <dbReference type="ARBA" id="ARBA00022490"/>
    </source>
</evidence>
<feature type="compositionally biased region" description="Low complexity" evidence="9">
    <location>
        <begin position="226"/>
        <end position="243"/>
    </location>
</feature>
<comment type="caution">
    <text evidence="10">The sequence shown here is derived from an EMBL/GenBank/DDBJ whole genome shotgun (WGS) entry which is preliminary data.</text>
</comment>
<dbReference type="Pfam" id="PF10483">
    <property type="entry name" value="Elong_Iki1"/>
    <property type="match status" value="2"/>
</dbReference>